<feature type="non-terminal residue" evidence="1">
    <location>
        <position position="56"/>
    </location>
</feature>
<accession>A0A8J4UCY1</accession>
<dbReference type="Proteomes" id="UP000727407">
    <property type="component" value="Unassembled WGS sequence"/>
</dbReference>
<proteinExistence type="predicted"/>
<keyword evidence="2" id="KW-1185">Reference proteome</keyword>
<dbReference type="AlphaFoldDB" id="A0A8J4UCY1"/>
<reference evidence="1" key="1">
    <citation type="submission" date="2020-07" db="EMBL/GenBank/DDBJ databases">
        <title>Clarias magur genome sequencing, assembly and annotation.</title>
        <authorList>
            <person name="Kushwaha B."/>
            <person name="Kumar R."/>
            <person name="Das P."/>
            <person name="Joshi C.G."/>
            <person name="Kumar D."/>
            <person name="Nagpure N.S."/>
            <person name="Pandey M."/>
            <person name="Agarwal S."/>
            <person name="Srivastava S."/>
            <person name="Singh M."/>
            <person name="Sahoo L."/>
            <person name="Jayasankar P."/>
            <person name="Meher P.K."/>
            <person name="Koringa P.G."/>
            <person name="Iquebal M.A."/>
            <person name="Das S.P."/>
            <person name="Bit A."/>
            <person name="Patnaik S."/>
            <person name="Patel N."/>
            <person name="Shah T.M."/>
            <person name="Hinsu A."/>
            <person name="Jena J.K."/>
        </authorList>
    </citation>
    <scope>NUCLEOTIDE SEQUENCE</scope>
    <source>
        <strain evidence="1">CIFAMagur01</strain>
        <tissue evidence="1">Testis</tissue>
    </source>
</reference>
<gene>
    <name evidence="1" type="ORF">DAT39_003854</name>
</gene>
<feature type="non-terminal residue" evidence="1">
    <location>
        <position position="1"/>
    </location>
</feature>
<sequence length="56" mass="6168">ARNSIIPRLLSFPSGLDLFLNSAQAQEEHIQGSDSLQVYSASCNQTALDFIDEDIK</sequence>
<comment type="caution">
    <text evidence="1">The sequence shown here is derived from an EMBL/GenBank/DDBJ whole genome shotgun (WGS) entry which is preliminary data.</text>
</comment>
<name>A0A8J4UCY1_CLAMG</name>
<evidence type="ECO:0000313" key="1">
    <source>
        <dbReference type="EMBL" id="KAF5906433.1"/>
    </source>
</evidence>
<organism evidence="1 2">
    <name type="scientific">Clarias magur</name>
    <name type="common">Asian catfish</name>
    <name type="synonym">Macropteronotus magur</name>
    <dbReference type="NCBI Taxonomy" id="1594786"/>
    <lineage>
        <taxon>Eukaryota</taxon>
        <taxon>Metazoa</taxon>
        <taxon>Chordata</taxon>
        <taxon>Craniata</taxon>
        <taxon>Vertebrata</taxon>
        <taxon>Euteleostomi</taxon>
        <taxon>Actinopterygii</taxon>
        <taxon>Neopterygii</taxon>
        <taxon>Teleostei</taxon>
        <taxon>Ostariophysi</taxon>
        <taxon>Siluriformes</taxon>
        <taxon>Clariidae</taxon>
        <taxon>Clarias</taxon>
    </lineage>
</organism>
<protein>
    <submittedName>
        <fullName evidence="1">Uncharacterized protein</fullName>
    </submittedName>
</protein>
<evidence type="ECO:0000313" key="2">
    <source>
        <dbReference type="Proteomes" id="UP000727407"/>
    </source>
</evidence>
<dbReference type="EMBL" id="QNUK01000033">
    <property type="protein sequence ID" value="KAF5906433.1"/>
    <property type="molecule type" value="Genomic_DNA"/>
</dbReference>